<dbReference type="RefSeq" id="WP_209838019.1">
    <property type="nucleotide sequence ID" value="NZ_JAGGJP010000002.1"/>
</dbReference>
<evidence type="ECO:0000256" key="1">
    <source>
        <dbReference type="ARBA" id="ARBA00004651"/>
    </source>
</evidence>
<keyword evidence="12" id="KW-1185">Reference proteome</keyword>
<dbReference type="Pfam" id="PF00664">
    <property type="entry name" value="ABC_membrane"/>
    <property type="match status" value="1"/>
</dbReference>
<dbReference type="Gene3D" id="1.20.1560.10">
    <property type="entry name" value="ABC transporter type 1, transmembrane domain"/>
    <property type="match status" value="1"/>
</dbReference>
<dbReference type="EMBL" id="JBHSNA010000002">
    <property type="protein sequence ID" value="MFC5565540.1"/>
    <property type="molecule type" value="Genomic_DNA"/>
</dbReference>
<keyword evidence="2 8" id="KW-0812">Transmembrane</keyword>
<sequence length="683" mass="71341">MSMTIAGPGPLGPIPSARPAPRVTGPEAEPRAVFNRAIRALRRAFAVIFGFSIVINVLMLTGSIYMLQVYDRVLSSRSVDTLLALFGIVVVLYAFLGFFDFLRARMLGLAAVRLDQALGAGSFAHVLRGGLPSTRGAAEAAPQPLANLETLRGFLSGGAVTALFDAPLVPLYLGVLFLVHPVLGWLTVGGAAVTAVLALANHLVTSKSIGQTLSREAAERELVERSRRGAEAIAGMRMQEAVVARWQAFRNAALAAGQTSGHPAEILAATSRAFRMLLQSAILSAGAWLVIQGDISGGMIIASSILSGRALAPVDQIIGGWRAIRRAALARRALEKVFAEAPSSPGIVHLPEPEGRLEVRALTKAAPQVPGQGERRPLLDGVTFALEPGDGLAIVGASGSGKSTLVRALLGIVAPDAGEVRLDGATLDQWEPGRLGRHVGYLPQMPDLLPGSARDVIARFDPAITDKTVIEAAWMVGIHDMLLALPHGYATEVGGAAGAALSGGQMQRLGLARAICGMPRLVILDEPNAHLDAAGDEALARVILRLRQAGSTVIVVTHRPAALAALNRILVLRDGQVERFGPLAEGQATDPHLPPLTVVRPAAVARDAAPEPLDATVIPVPGTLADDAAARTAPADPALPDESALSVPPGVAQAMRRLAEQRAAHRARMAARTSTSTSKARLS</sequence>
<dbReference type="PROSITE" id="PS50893">
    <property type="entry name" value="ABC_TRANSPORTER_2"/>
    <property type="match status" value="1"/>
</dbReference>
<keyword evidence="4" id="KW-0067">ATP-binding</keyword>
<dbReference type="SUPFAM" id="SSF90123">
    <property type="entry name" value="ABC transporter transmembrane region"/>
    <property type="match status" value="1"/>
</dbReference>
<protein>
    <submittedName>
        <fullName evidence="11">Type I secretion system permease/ATPase</fullName>
    </submittedName>
</protein>
<dbReference type="InterPro" id="IPR036640">
    <property type="entry name" value="ABC1_TM_sf"/>
</dbReference>
<dbReference type="InterPro" id="IPR003439">
    <property type="entry name" value="ABC_transporter-like_ATP-bd"/>
</dbReference>
<evidence type="ECO:0000256" key="7">
    <source>
        <dbReference type="SAM" id="MobiDB-lite"/>
    </source>
</evidence>
<evidence type="ECO:0000256" key="2">
    <source>
        <dbReference type="ARBA" id="ARBA00022692"/>
    </source>
</evidence>
<name>A0ABW0S9E2_9RHOB</name>
<dbReference type="PROSITE" id="PS00211">
    <property type="entry name" value="ABC_TRANSPORTER_1"/>
    <property type="match status" value="1"/>
</dbReference>
<keyword evidence="6 8" id="KW-0472">Membrane</keyword>
<comment type="caution">
    <text evidence="11">The sequence shown here is derived from an EMBL/GenBank/DDBJ whole genome shotgun (WGS) entry which is preliminary data.</text>
</comment>
<feature type="compositionally biased region" description="Low complexity" evidence="7">
    <location>
        <begin position="670"/>
        <end position="683"/>
    </location>
</feature>
<proteinExistence type="predicted"/>
<feature type="transmembrane region" description="Helical" evidence="8">
    <location>
        <begin position="82"/>
        <end position="102"/>
    </location>
</feature>
<feature type="transmembrane region" description="Helical" evidence="8">
    <location>
        <begin position="281"/>
        <end position="306"/>
    </location>
</feature>
<dbReference type="NCBIfam" id="TIGR01842">
    <property type="entry name" value="type_I_sec_PrtD"/>
    <property type="match status" value="1"/>
</dbReference>
<dbReference type="Pfam" id="PF00005">
    <property type="entry name" value="ABC_tran"/>
    <property type="match status" value="1"/>
</dbReference>
<feature type="compositionally biased region" description="Low complexity" evidence="7">
    <location>
        <begin position="629"/>
        <end position="641"/>
    </location>
</feature>
<evidence type="ECO:0000259" key="9">
    <source>
        <dbReference type="PROSITE" id="PS50893"/>
    </source>
</evidence>
<keyword evidence="5 8" id="KW-1133">Transmembrane helix</keyword>
<evidence type="ECO:0000313" key="12">
    <source>
        <dbReference type="Proteomes" id="UP001596056"/>
    </source>
</evidence>
<feature type="region of interest" description="Disordered" evidence="7">
    <location>
        <begin position="629"/>
        <end position="683"/>
    </location>
</feature>
<feature type="domain" description="ABC transmembrane type-1" evidence="10">
    <location>
        <begin position="46"/>
        <end position="326"/>
    </location>
</feature>
<dbReference type="PANTHER" id="PTHR24221">
    <property type="entry name" value="ATP-BINDING CASSETTE SUB-FAMILY B"/>
    <property type="match status" value="1"/>
</dbReference>
<dbReference type="InterPro" id="IPR039421">
    <property type="entry name" value="Type_1_exporter"/>
</dbReference>
<feature type="transmembrane region" description="Helical" evidence="8">
    <location>
        <begin position="154"/>
        <end position="179"/>
    </location>
</feature>
<dbReference type="PANTHER" id="PTHR24221:SF248">
    <property type="entry name" value="ABC TRANSPORTER TRANSMEMBRANE REGION"/>
    <property type="match status" value="1"/>
</dbReference>
<organism evidence="11 12">
    <name type="scientific">Rubellimicrobium aerolatum</name>
    <dbReference type="NCBI Taxonomy" id="490979"/>
    <lineage>
        <taxon>Bacteria</taxon>
        <taxon>Pseudomonadati</taxon>
        <taxon>Pseudomonadota</taxon>
        <taxon>Alphaproteobacteria</taxon>
        <taxon>Rhodobacterales</taxon>
        <taxon>Roseobacteraceae</taxon>
        <taxon>Rubellimicrobium</taxon>
    </lineage>
</organism>
<feature type="region of interest" description="Disordered" evidence="7">
    <location>
        <begin position="1"/>
        <end position="24"/>
    </location>
</feature>
<dbReference type="PROSITE" id="PS50929">
    <property type="entry name" value="ABC_TM1F"/>
    <property type="match status" value="1"/>
</dbReference>
<evidence type="ECO:0000256" key="6">
    <source>
        <dbReference type="ARBA" id="ARBA00023136"/>
    </source>
</evidence>
<accession>A0ABW0S9E2</accession>
<dbReference type="InterPro" id="IPR011527">
    <property type="entry name" value="ABC1_TM_dom"/>
</dbReference>
<dbReference type="SUPFAM" id="SSF52540">
    <property type="entry name" value="P-loop containing nucleoside triphosphate hydrolases"/>
    <property type="match status" value="1"/>
</dbReference>
<gene>
    <name evidence="11" type="ORF">ACFPOC_03805</name>
</gene>
<dbReference type="Gene3D" id="3.40.50.300">
    <property type="entry name" value="P-loop containing nucleotide triphosphate hydrolases"/>
    <property type="match status" value="1"/>
</dbReference>
<dbReference type="Proteomes" id="UP001596056">
    <property type="component" value="Unassembled WGS sequence"/>
</dbReference>
<feature type="domain" description="ABC transporter" evidence="9">
    <location>
        <begin position="357"/>
        <end position="599"/>
    </location>
</feature>
<comment type="subcellular location">
    <subcellularLocation>
        <location evidence="1">Cell membrane</location>
        <topology evidence="1">Multi-pass membrane protein</topology>
    </subcellularLocation>
</comment>
<keyword evidence="3" id="KW-0547">Nucleotide-binding</keyword>
<dbReference type="InterPro" id="IPR017871">
    <property type="entry name" value="ABC_transporter-like_CS"/>
</dbReference>
<reference evidence="12" key="1">
    <citation type="journal article" date="2019" name="Int. J. Syst. Evol. Microbiol.">
        <title>The Global Catalogue of Microorganisms (GCM) 10K type strain sequencing project: providing services to taxonomists for standard genome sequencing and annotation.</title>
        <authorList>
            <consortium name="The Broad Institute Genomics Platform"/>
            <consortium name="The Broad Institute Genome Sequencing Center for Infectious Disease"/>
            <person name="Wu L."/>
            <person name="Ma J."/>
        </authorList>
    </citation>
    <scope>NUCLEOTIDE SEQUENCE [LARGE SCALE GENOMIC DNA]</scope>
    <source>
        <strain evidence="12">KACC 11588</strain>
    </source>
</reference>
<evidence type="ECO:0000256" key="5">
    <source>
        <dbReference type="ARBA" id="ARBA00022989"/>
    </source>
</evidence>
<dbReference type="SMART" id="SM00382">
    <property type="entry name" value="AAA"/>
    <property type="match status" value="1"/>
</dbReference>
<dbReference type="InterPro" id="IPR027417">
    <property type="entry name" value="P-loop_NTPase"/>
</dbReference>
<dbReference type="InterPro" id="IPR003593">
    <property type="entry name" value="AAA+_ATPase"/>
</dbReference>
<evidence type="ECO:0000259" key="10">
    <source>
        <dbReference type="PROSITE" id="PS50929"/>
    </source>
</evidence>
<evidence type="ECO:0000256" key="3">
    <source>
        <dbReference type="ARBA" id="ARBA00022741"/>
    </source>
</evidence>
<feature type="transmembrane region" description="Helical" evidence="8">
    <location>
        <begin position="44"/>
        <end position="70"/>
    </location>
</feature>
<feature type="transmembrane region" description="Helical" evidence="8">
    <location>
        <begin position="185"/>
        <end position="204"/>
    </location>
</feature>
<evidence type="ECO:0000256" key="4">
    <source>
        <dbReference type="ARBA" id="ARBA00022840"/>
    </source>
</evidence>
<evidence type="ECO:0000313" key="11">
    <source>
        <dbReference type="EMBL" id="MFC5565540.1"/>
    </source>
</evidence>
<dbReference type="InterPro" id="IPR010128">
    <property type="entry name" value="ATPase_T1SS_PrtD-like"/>
</dbReference>
<evidence type="ECO:0000256" key="8">
    <source>
        <dbReference type="SAM" id="Phobius"/>
    </source>
</evidence>